<name>A0A6J5M1X3_9CAUD</name>
<dbReference type="Gene3D" id="3.20.20.70">
    <property type="entry name" value="Aldolase class I"/>
    <property type="match status" value="1"/>
</dbReference>
<dbReference type="EMBL" id="LR796341">
    <property type="protein sequence ID" value="CAB4138019.1"/>
    <property type="molecule type" value="Genomic_DNA"/>
</dbReference>
<organism evidence="1">
    <name type="scientific">uncultured Caudovirales phage</name>
    <dbReference type="NCBI Taxonomy" id="2100421"/>
    <lineage>
        <taxon>Viruses</taxon>
        <taxon>Duplodnaviria</taxon>
        <taxon>Heunggongvirae</taxon>
        <taxon>Uroviricota</taxon>
        <taxon>Caudoviricetes</taxon>
        <taxon>Peduoviridae</taxon>
        <taxon>Maltschvirus</taxon>
        <taxon>Maltschvirus maltsch</taxon>
    </lineage>
</organism>
<proteinExistence type="predicted"/>
<gene>
    <name evidence="1" type="ORF">UFOVP328_212</name>
</gene>
<evidence type="ECO:0000313" key="1">
    <source>
        <dbReference type="EMBL" id="CAB4138019.1"/>
    </source>
</evidence>
<reference evidence="1" key="1">
    <citation type="submission" date="2020-04" db="EMBL/GenBank/DDBJ databases">
        <authorList>
            <person name="Chiriac C."/>
            <person name="Salcher M."/>
            <person name="Ghai R."/>
            <person name="Kavagutti S V."/>
        </authorList>
    </citation>
    <scope>NUCLEOTIDE SEQUENCE</scope>
</reference>
<dbReference type="NCBIfam" id="NF033640">
    <property type="entry name" value="N_Twi_rSAM"/>
    <property type="match status" value="1"/>
</dbReference>
<accession>A0A6J5M1X3</accession>
<dbReference type="InterPro" id="IPR058240">
    <property type="entry name" value="rSAM_sf"/>
</dbReference>
<sequence>MSNNKGDESVDNKSKFLSSAEQMKQLLGEGLCLAKWKQVSLHLPTGLNNSCYHPPLHEIPAELLATNPSALHNTPHKKEQRKIMLRQERPQECGYCWAMEDNGKLSDRHYRSGEPWAAKDFDTIVNSSGDEDVTPSYVEVNFNSACNLLCSYCSPQFSSSWMQEVEQHGGYPTSIIHNDPSHFVGRKRPIANRDYNPYVEAFWQWWPTLYPELEHFRMTGGEPMLDRNTYRVFDYVLANPKPNLHLNVTSNFSVDEKSWNKYLDYVKRLCEGENIEHFMQYVSLDAWGDQAEYIRHGLDFNLLWDRVNQFLTEIPGRNSITFIVTMNNLSVTSLGSLMAGILGLRHIYSKTYQRIWFDTPVLRTPTWQSLQLLPESYVDHLEQTWTWMMKNLEKPEDPFHGFKDYELARLDRDIAWMRDGQKLDVDYVNKNKADFYRFFTEHDRRRGTDFLKTFPEMSAWWQECEYHAR</sequence>
<dbReference type="CDD" id="cd01335">
    <property type="entry name" value="Radical_SAM"/>
    <property type="match status" value="1"/>
</dbReference>
<dbReference type="InterPro" id="IPR013785">
    <property type="entry name" value="Aldolase_TIM"/>
</dbReference>
<dbReference type="SUPFAM" id="SSF102114">
    <property type="entry name" value="Radical SAM enzymes"/>
    <property type="match status" value="1"/>
</dbReference>
<protein>
    <submittedName>
        <fullName evidence="1">Radical_SAM domain containing protein</fullName>
    </submittedName>
</protein>